<dbReference type="GO" id="GO:0007039">
    <property type="term" value="P:protein catabolic process in the vacuole"/>
    <property type="evidence" value="ECO:0007669"/>
    <property type="project" value="TreeGrafter"/>
</dbReference>
<dbReference type="PANTHER" id="PTHR14534">
    <property type="entry name" value="VACUOLAR IMPORT AND DEGRADATION PROTEIN 24"/>
    <property type="match status" value="1"/>
</dbReference>
<evidence type="ECO:0008006" key="4">
    <source>
        <dbReference type="Google" id="ProtNLM"/>
    </source>
</evidence>
<dbReference type="GO" id="GO:0006623">
    <property type="term" value="P:protein targeting to vacuole"/>
    <property type="evidence" value="ECO:0007669"/>
    <property type="project" value="TreeGrafter"/>
</dbReference>
<dbReference type="AlphaFoldDB" id="H2ZLR2"/>
<reference evidence="2" key="3">
    <citation type="submission" date="2025-09" db="UniProtKB">
        <authorList>
            <consortium name="Ensembl"/>
        </authorList>
    </citation>
    <scope>IDENTIFICATION</scope>
</reference>
<organism evidence="2 3">
    <name type="scientific">Ciona savignyi</name>
    <name type="common">Pacific transparent sea squirt</name>
    <dbReference type="NCBI Taxonomy" id="51511"/>
    <lineage>
        <taxon>Eukaryota</taxon>
        <taxon>Metazoa</taxon>
        <taxon>Chordata</taxon>
        <taxon>Tunicata</taxon>
        <taxon>Ascidiacea</taxon>
        <taxon>Phlebobranchia</taxon>
        <taxon>Cionidae</taxon>
        <taxon>Ciona</taxon>
    </lineage>
</organism>
<protein>
    <recommendedName>
        <fullName evidence="4">Glucose-induced degradation protein 4 homolog</fullName>
    </recommendedName>
</protein>
<dbReference type="eggNOG" id="KOG4635">
    <property type="taxonomic scope" value="Eukaryota"/>
</dbReference>
<accession>H2ZLR2</accession>
<keyword evidence="3" id="KW-1185">Reference proteome</keyword>
<dbReference type="InterPro" id="IPR018618">
    <property type="entry name" value="GID4/10-like"/>
</dbReference>
<dbReference type="GO" id="GO:0045721">
    <property type="term" value="P:negative regulation of gluconeogenesis"/>
    <property type="evidence" value="ECO:0007669"/>
    <property type="project" value="TreeGrafter"/>
</dbReference>
<dbReference type="FunCoup" id="H2ZLR2">
    <property type="interactions" value="4"/>
</dbReference>
<dbReference type="Pfam" id="PF09783">
    <property type="entry name" value="Vac_ImportDeg"/>
    <property type="match status" value="1"/>
</dbReference>
<reference evidence="2" key="2">
    <citation type="submission" date="2025-08" db="UniProtKB">
        <authorList>
            <consortium name="Ensembl"/>
        </authorList>
    </citation>
    <scope>IDENTIFICATION</scope>
</reference>
<dbReference type="GeneTree" id="ENSGT00500000044930"/>
<dbReference type="Proteomes" id="UP000007875">
    <property type="component" value="Unassembled WGS sequence"/>
</dbReference>
<name>H2ZLR2_CIOSA</name>
<dbReference type="OMA" id="GYYYHRQ"/>
<dbReference type="GO" id="GO:0005773">
    <property type="term" value="C:vacuole"/>
    <property type="evidence" value="ECO:0007669"/>
    <property type="project" value="GOC"/>
</dbReference>
<dbReference type="Ensembl" id="ENSCSAVT00000018729.1">
    <property type="protein sequence ID" value="ENSCSAVP00000018528.1"/>
    <property type="gene ID" value="ENSCSAVG00000010880.1"/>
</dbReference>
<dbReference type="GO" id="GO:0043161">
    <property type="term" value="P:proteasome-mediated ubiquitin-dependent protein catabolic process"/>
    <property type="evidence" value="ECO:0007669"/>
    <property type="project" value="TreeGrafter"/>
</dbReference>
<dbReference type="STRING" id="51511.ENSCSAVP00000018528"/>
<sequence length="218" mass="25695">MFQNNLPHQTTLGYPARINDGIFPLPPCNSKQPGIVNTLLYNGSKFKGHQKSKGNCYDVEVTLQNVDLENSFLCGYLKISGLTEEFPTMITFFDAEIISERYPFLTRKWEADEEVDIKHWKKFLSFYQFAKTFNNDNFDYSELKNSDYVFMRWKEHFLVPNHKIESIHGASFAGFYYICFQKSTATIEGYYYYRTSEMFQSLNLRHSPEPTTPVYMFR</sequence>
<dbReference type="InParanoid" id="H2ZLR2"/>
<dbReference type="PANTHER" id="PTHR14534:SF3">
    <property type="entry name" value="GID COMPLEX SUBUNIT 4 HOMOLOG"/>
    <property type="match status" value="1"/>
</dbReference>
<dbReference type="GO" id="GO:0034657">
    <property type="term" value="C:GID complex"/>
    <property type="evidence" value="ECO:0007669"/>
    <property type="project" value="TreeGrafter"/>
</dbReference>
<reference evidence="3" key="1">
    <citation type="submission" date="2003-08" db="EMBL/GenBank/DDBJ databases">
        <authorList>
            <person name="Birren B."/>
            <person name="Nusbaum C."/>
            <person name="Abebe A."/>
            <person name="Abouelleil A."/>
            <person name="Adekoya E."/>
            <person name="Ait-zahra M."/>
            <person name="Allen N."/>
            <person name="Allen T."/>
            <person name="An P."/>
            <person name="Anderson M."/>
            <person name="Anderson S."/>
            <person name="Arachchi H."/>
            <person name="Armbruster J."/>
            <person name="Bachantsang P."/>
            <person name="Baldwin J."/>
            <person name="Barry A."/>
            <person name="Bayul T."/>
            <person name="Blitshsteyn B."/>
            <person name="Bloom T."/>
            <person name="Blye J."/>
            <person name="Boguslavskiy L."/>
            <person name="Borowsky M."/>
            <person name="Boukhgalter B."/>
            <person name="Brunache A."/>
            <person name="Butler J."/>
            <person name="Calixte N."/>
            <person name="Calvo S."/>
            <person name="Camarata J."/>
            <person name="Campo K."/>
            <person name="Chang J."/>
            <person name="Cheshatsang Y."/>
            <person name="Citroen M."/>
            <person name="Collymore A."/>
            <person name="Considine T."/>
            <person name="Cook A."/>
            <person name="Cooke P."/>
            <person name="Corum B."/>
            <person name="Cuomo C."/>
            <person name="David R."/>
            <person name="Dawoe T."/>
            <person name="Degray S."/>
            <person name="Dodge S."/>
            <person name="Dooley K."/>
            <person name="Dorje P."/>
            <person name="Dorjee K."/>
            <person name="Dorris L."/>
            <person name="Duffey N."/>
            <person name="Dupes A."/>
            <person name="Elkins T."/>
            <person name="Engels R."/>
            <person name="Erickson J."/>
            <person name="Farina A."/>
            <person name="Faro S."/>
            <person name="Ferreira P."/>
            <person name="Fischer H."/>
            <person name="Fitzgerald M."/>
            <person name="Foley K."/>
            <person name="Gage D."/>
            <person name="Galagan J."/>
            <person name="Gearin G."/>
            <person name="Gnerre S."/>
            <person name="Gnirke A."/>
            <person name="Goyette A."/>
            <person name="Graham J."/>
            <person name="Grandbois E."/>
            <person name="Gyaltsen K."/>
            <person name="Hafez N."/>
            <person name="Hagopian D."/>
            <person name="Hagos B."/>
            <person name="Hall J."/>
            <person name="Hatcher B."/>
            <person name="Heller A."/>
            <person name="Higgins H."/>
            <person name="Honan T."/>
            <person name="Horn A."/>
            <person name="Houde N."/>
            <person name="Hughes L."/>
            <person name="Hulme W."/>
            <person name="Husby E."/>
            <person name="Iliev I."/>
            <person name="Jaffe D."/>
            <person name="Jones C."/>
            <person name="Kamal M."/>
            <person name="Kamat A."/>
            <person name="Kamvysselis M."/>
            <person name="Karlsson E."/>
            <person name="Kells C."/>
            <person name="Kieu A."/>
            <person name="Kisner P."/>
            <person name="Kodira C."/>
            <person name="Kulbokas E."/>
            <person name="Labutti K."/>
            <person name="Lama D."/>
            <person name="Landers T."/>
            <person name="Leger J."/>
            <person name="Levine S."/>
            <person name="Lewis D."/>
            <person name="Lewis T."/>
            <person name="Lindblad-toh K."/>
            <person name="Liu X."/>
            <person name="Lokyitsang T."/>
            <person name="Lokyitsang Y."/>
            <person name="Lucien O."/>
            <person name="Lui A."/>
            <person name="Ma L.J."/>
            <person name="Mabbitt R."/>
            <person name="Macdonald J."/>
            <person name="Maclean C."/>
            <person name="Major J."/>
            <person name="Manning J."/>
            <person name="Marabella R."/>
            <person name="Maru K."/>
            <person name="Matthews C."/>
            <person name="Mauceli E."/>
            <person name="Mccarthy M."/>
            <person name="Mcdonough S."/>
            <person name="Mcghee T."/>
            <person name="Meldrim J."/>
            <person name="Meneus L."/>
            <person name="Mesirov J."/>
            <person name="Mihalev A."/>
            <person name="Mihova T."/>
            <person name="Mikkelsen T."/>
            <person name="Mlenga V."/>
            <person name="Moru K."/>
            <person name="Mozes J."/>
            <person name="Mulrain L."/>
            <person name="Munson G."/>
            <person name="Naylor J."/>
            <person name="Newes C."/>
            <person name="Nguyen C."/>
            <person name="Nguyen N."/>
            <person name="Nguyen T."/>
            <person name="Nicol R."/>
            <person name="Nielsen C."/>
            <person name="Nizzari M."/>
            <person name="Norbu C."/>
            <person name="Norbu N."/>
            <person name="O'donnell P."/>
            <person name="Okoawo O."/>
            <person name="O'leary S."/>
            <person name="Omotosho B."/>
            <person name="O'neill K."/>
            <person name="Osman S."/>
            <person name="Parker S."/>
            <person name="Perrin D."/>
            <person name="Phunkhang P."/>
            <person name="Piqani B."/>
            <person name="Purcell S."/>
            <person name="Rachupka T."/>
            <person name="Ramasamy U."/>
            <person name="Rameau R."/>
            <person name="Ray V."/>
            <person name="Raymond C."/>
            <person name="Retta R."/>
            <person name="Richardson S."/>
            <person name="Rise C."/>
            <person name="Rodriguez J."/>
            <person name="Rogers J."/>
            <person name="Rogov P."/>
            <person name="Rutman M."/>
            <person name="Schupbach R."/>
            <person name="Seaman C."/>
            <person name="Settipalli S."/>
            <person name="Sharpe T."/>
            <person name="Sheridan J."/>
            <person name="Sherpa N."/>
            <person name="Shi J."/>
            <person name="Smirnov S."/>
            <person name="Smith C."/>
            <person name="Sougnez C."/>
            <person name="Spencer B."/>
            <person name="Stalker J."/>
            <person name="Stange-thomann N."/>
            <person name="Stavropoulos S."/>
            <person name="Stetson K."/>
            <person name="Stone C."/>
            <person name="Stone S."/>
            <person name="Stubbs M."/>
            <person name="Talamas J."/>
            <person name="Tchuinga P."/>
            <person name="Tenzing P."/>
            <person name="Tesfaye S."/>
            <person name="Theodore J."/>
            <person name="Thoulutsang Y."/>
            <person name="Topham K."/>
            <person name="Towey S."/>
            <person name="Tsamla T."/>
            <person name="Tsomo N."/>
            <person name="Vallee D."/>
            <person name="Vassiliev H."/>
            <person name="Venkataraman V."/>
            <person name="Vinson J."/>
            <person name="Vo A."/>
            <person name="Wade C."/>
            <person name="Wang S."/>
            <person name="Wangchuk T."/>
            <person name="Wangdi T."/>
            <person name="Whittaker C."/>
            <person name="Wilkinson J."/>
            <person name="Wu Y."/>
            <person name="Wyman D."/>
            <person name="Yadav S."/>
            <person name="Yang S."/>
            <person name="Yang X."/>
            <person name="Yeager S."/>
            <person name="Yee E."/>
            <person name="Young G."/>
            <person name="Zainoun J."/>
            <person name="Zembeck L."/>
            <person name="Zimmer A."/>
            <person name="Zody M."/>
            <person name="Lander E."/>
        </authorList>
    </citation>
    <scope>NUCLEOTIDE SEQUENCE [LARGE SCALE GENOMIC DNA]</scope>
</reference>
<comment type="similarity">
    <text evidence="1">Belongs to the GID4/VID24 family.</text>
</comment>
<proteinExistence type="inferred from homology"/>
<evidence type="ECO:0000313" key="2">
    <source>
        <dbReference type="Ensembl" id="ENSCSAVP00000018528.1"/>
    </source>
</evidence>
<evidence type="ECO:0000313" key="3">
    <source>
        <dbReference type="Proteomes" id="UP000007875"/>
    </source>
</evidence>
<dbReference type="HOGENOM" id="CLU_028759_2_0_1"/>
<evidence type="ECO:0000256" key="1">
    <source>
        <dbReference type="ARBA" id="ARBA00061469"/>
    </source>
</evidence>